<comment type="caution">
    <text evidence="2">The sequence shown here is derived from an EMBL/GenBank/DDBJ whole genome shotgun (WGS) entry which is preliminary data.</text>
</comment>
<accession>A0ABU9JNH9</accession>
<proteinExistence type="predicted"/>
<dbReference type="SUPFAM" id="SSF81901">
    <property type="entry name" value="HCP-like"/>
    <property type="match status" value="1"/>
</dbReference>
<feature type="signal peptide" evidence="1">
    <location>
        <begin position="1"/>
        <end position="24"/>
    </location>
</feature>
<keyword evidence="3" id="KW-1185">Reference proteome</keyword>
<protein>
    <submittedName>
        <fullName evidence="2">SEL1-like repeat protein</fullName>
    </submittedName>
</protein>
<name>A0ABU9JNH9_9GAMM</name>
<reference evidence="2 3" key="1">
    <citation type="submission" date="2024-04" db="EMBL/GenBank/DDBJ databases">
        <title>Bacterial endophytes with biocontrol capabilities against important plant pathogens.</title>
        <authorList>
            <person name="Alayande K.A."/>
        </authorList>
    </citation>
    <scope>NUCLEOTIDE SEQUENCE [LARGE SCALE GENOMIC DNA]</scope>
    <source>
        <strain evidence="2 3">KV22</strain>
    </source>
</reference>
<sequence>MAMSRKGRGVWMLVAALAALPAWGQSSQPDLRAQDAQDTDAFLNRHPDLRYRKLGKEAQARGRLEEARRFYRLGARHADKLSQAALAEMWWNGQGGGQDRALAYAWMDLAAERGTEFLLVLRERYWAALTPDEQTRAVQEGQALYAEFGDTVAQPRLERELRRGLSEVTGSRTGSVGGMRMLVRDDRGQRYVEPDVFYRDEYWQPAQYWQWQARQLEAAGRAIGTGSVEVGMPTTVPGLRD</sequence>
<feature type="chain" id="PRO_5046985523" evidence="1">
    <location>
        <begin position="25"/>
        <end position="241"/>
    </location>
</feature>
<keyword evidence="1" id="KW-0732">Signal</keyword>
<dbReference type="InterPro" id="IPR011990">
    <property type="entry name" value="TPR-like_helical_dom_sf"/>
</dbReference>
<dbReference type="Proteomes" id="UP001455088">
    <property type="component" value="Unassembled WGS sequence"/>
</dbReference>
<evidence type="ECO:0000313" key="3">
    <source>
        <dbReference type="Proteomes" id="UP001455088"/>
    </source>
</evidence>
<evidence type="ECO:0000256" key="1">
    <source>
        <dbReference type="SAM" id="SignalP"/>
    </source>
</evidence>
<dbReference type="EMBL" id="JBBYHY010000006">
    <property type="protein sequence ID" value="MEL3954386.1"/>
    <property type="molecule type" value="Genomic_DNA"/>
</dbReference>
<dbReference type="Gene3D" id="1.25.40.10">
    <property type="entry name" value="Tetratricopeptide repeat domain"/>
    <property type="match status" value="1"/>
</dbReference>
<organism evidence="2 3">
    <name type="scientific">Stenotrophomonas bentonitica</name>
    <dbReference type="NCBI Taxonomy" id="1450134"/>
    <lineage>
        <taxon>Bacteria</taxon>
        <taxon>Pseudomonadati</taxon>
        <taxon>Pseudomonadota</taxon>
        <taxon>Gammaproteobacteria</taxon>
        <taxon>Lysobacterales</taxon>
        <taxon>Lysobacteraceae</taxon>
        <taxon>Stenotrophomonas</taxon>
    </lineage>
</organism>
<dbReference type="RefSeq" id="WP_341987024.1">
    <property type="nucleotide sequence ID" value="NZ_JBBYHY010000006.1"/>
</dbReference>
<evidence type="ECO:0000313" key="2">
    <source>
        <dbReference type="EMBL" id="MEL3954386.1"/>
    </source>
</evidence>
<gene>
    <name evidence="2" type="ORF">AAE039_12500</name>
</gene>